<name>A0ABP6RB34_9MICC</name>
<keyword evidence="3" id="KW-1185">Reference proteome</keyword>
<protein>
    <submittedName>
        <fullName evidence="2">Maleylpyruvate isomerase N-terminal domain-containing protein</fullName>
    </submittedName>
</protein>
<keyword evidence="2" id="KW-0413">Isomerase</keyword>
<dbReference type="EMBL" id="BAAAYG010000004">
    <property type="protein sequence ID" value="GAA3283128.1"/>
    <property type="molecule type" value="Genomic_DNA"/>
</dbReference>
<evidence type="ECO:0000259" key="1">
    <source>
        <dbReference type="Pfam" id="PF12867"/>
    </source>
</evidence>
<organism evidence="2 3">
    <name type="scientific">Nesterenkonia halobia</name>
    <dbReference type="NCBI Taxonomy" id="37922"/>
    <lineage>
        <taxon>Bacteria</taxon>
        <taxon>Bacillati</taxon>
        <taxon>Actinomycetota</taxon>
        <taxon>Actinomycetes</taxon>
        <taxon>Micrococcales</taxon>
        <taxon>Micrococcaceae</taxon>
        <taxon>Nesterenkonia</taxon>
    </lineage>
</organism>
<feature type="domain" description="DinB-like" evidence="1">
    <location>
        <begin position="57"/>
        <end position="179"/>
    </location>
</feature>
<dbReference type="InterPro" id="IPR024775">
    <property type="entry name" value="DinB-like"/>
</dbReference>
<comment type="caution">
    <text evidence="2">The sequence shown here is derived from an EMBL/GenBank/DDBJ whole genome shotgun (WGS) entry which is preliminary data.</text>
</comment>
<evidence type="ECO:0000313" key="2">
    <source>
        <dbReference type="EMBL" id="GAA3283128.1"/>
    </source>
</evidence>
<dbReference type="InterPro" id="IPR034660">
    <property type="entry name" value="DinB/YfiT-like"/>
</dbReference>
<dbReference type="Gene3D" id="1.20.120.450">
    <property type="entry name" value="dinb family like domain"/>
    <property type="match status" value="1"/>
</dbReference>
<gene>
    <name evidence="2" type="ORF">GCM10020260_11400</name>
</gene>
<proteinExistence type="predicted"/>
<sequence>MSYPACMDDASRIAKDSKDWTWVLERPCPDCGADVRRLGPTDVAAAVRASLPQWTTLLERPAEELRRRPAPATWSPLEYAAHVRDVFGVMHERLRLMLDRQDPPFPDWDQDEAAVQGAYHRQDPAEVAAALDPAGRRFAAVLEAVDAEQHSRRGLRGDGSEFTVVTLAQYAWHDIAHHLWDVGIDRG</sequence>
<evidence type="ECO:0000313" key="3">
    <source>
        <dbReference type="Proteomes" id="UP001501736"/>
    </source>
</evidence>
<dbReference type="GO" id="GO:0016853">
    <property type="term" value="F:isomerase activity"/>
    <property type="evidence" value="ECO:0007669"/>
    <property type="project" value="UniProtKB-KW"/>
</dbReference>
<dbReference type="Pfam" id="PF12867">
    <property type="entry name" value="DinB_2"/>
    <property type="match status" value="1"/>
</dbReference>
<reference evidence="3" key="1">
    <citation type="journal article" date="2019" name="Int. J. Syst. Evol. Microbiol.">
        <title>The Global Catalogue of Microorganisms (GCM) 10K type strain sequencing project: providing services to taxonomists for standard genome sequencing and annotation.</title>
        <authorList>
            <consortium name="The Broad Institute Genomics Platform"/>
            <consortium name="The Broad Institute Genome Sequencing Center for Infectious Disease"/>
            <person name="Wu L."/>
            <person name="Ma J."/>
        </authorList>
    </citation>
    <scope>NUCLEOTIDE SEQUENCE [LARGE SCALE GENOMIC DNA]</scope>
    <source>
        <strain evidence="3">JCM 11483</strain>
    </source>
</reference>
<accession>A0ABP6RB34</accession>
<dbReference type="Proteomes" id="UP001501736">
    <property type="component" value="Unassembled WGS sequence"/>
</dbReference>
<dbReference type="SUPFAM" id="SSF109854">
    <property type="entry name" value="DinB/YfiT-like putative metalloenzymes"/>
    <property type="match status" value="1"/>
</dbReference>